<dbReference type="Pfam" id="PF00144">
    <property type="entry name" value="Beta-lactamase"/>
    <property type="match status" value="1"/>
</dbReference>
<sequence length="105" mass="11201">MAADSTSLLWLVILLAYGALIVASDLNYENTVDPVITQAMQCRPRIPGLSIAVVKDGKALLSKGYGLADLQNGTPVTEFTLFRLASITKAVSATLLVKLLQHSSK</sequence>
<reference evidence="2" key="1">
    <citation type="journal article" date="2012" name="Nature">
        <title>The oyster genome reveals stress adaptation and complexity of shell formation.</title>
        <authorList>
            <person name="Zhang G."/>
            <person name="Fang X."/>
            <person name="Guo X."/>
            <person name="Li L."/>
            <person name="Luo R."/>
            <person name="Xu F."/>
            <person name="Yang P."/>
            <person name="Zhang L."/>
            <person name="Wang X."/>
            <person name="Qi H."/>
            <person name="Xiong Z."/>
            <person name="Que H."/>
            <person name="Xie Y."/>
            <person name="Holland P.W."/>
            <person name="Paps J."/>
            <person name="Zhu Y."/>
            <person name="Wu F."/>
            <person name="Chen Y."/>
            <person name="Wang J."/>
            <person name="Peng C."/>
            <person name="Meng J."/>
            <person name="Yang L."/>
            <person name="Liu J."/>
            <person name="Wen B."/>
            <person name="Zhang N."/>
            <person name="Huang Z."/>
            <person name="Zhu Q."/>
            <person name="Feng Y."/>
            <person name="Mount A."/>
            <person name="Hedgecock D."/>
            <person name="Xu Z."/>
            <person name="Liu Y."/>
            <person name="Domazet-Loso T."/>
            <person name="Du Y."/>
            <person name="Sun X."/>
            <person name="Zhang S."/>
            <person name="Liu B."/>
            <person name="Cheng P."/>
            <person name="Jiang X."/>
            <person name="Li J."/>
            <person name="Fan D."/>
            <person name="Wang W."/>
            <person name="Fu W."/>
            <person name="Wang T."/>
            <person name="Wang B."/>
            <person name="Zhang J."/>
            <person name="Peng Z."/>
            <person name="Li Y."/>
            <person name="Li N."/>
            <person name="Wang J."/>
            <person name="Chen M."/>
            <person name="He Y."/>
            <person name="Tan F."/>
            <person name="Song X."/>
            <person name="Zheng Q."/>
            <person name="Huang R."/>
            <person name="Yang H."/>
            <person name="Du X."/>
            <person name="Chen L."/>
            <person name="Yang M."/>
            <person name="Gaffney P.M."/>
            <person name="Wang S."/>
            <person name="Luo L."/>
            <person name="She Z."/>
            <person name="Ming Y."/>
            <person name="Huang W."/>
            <person name="Zhang S."/>
            <person name="Huang B."/>
            <person name="Zhang Y."/>
            <person name="Qu T."/>
            <person name="Ni P."/>
            <person name="Miao G."/>
            <person name="Wang J."/>
            <person name="Wang Q."/>
            <person name="Steinberg C.E."/>
            <person name="Wang H."/>
            <person name="Li N."/>
            <person name="Qian L."/>
            <person name="Zhang G."/>
            <person name="Li Y."/>
            <person name="Yang H."/>
            <person name="Liu X."/>
            <person name="Wang J."/>
            <person name="Yin Y."/>
            <person name="Wang J."/>
        </authorList>
    </citation>
    <scope>NUCLEOTIDE SEQUENCE [LARGE SCALE GENOMIC DNA]</scope>
    <source>
        <strain evidence="2">05x7-T-G4-1.051#20</strain>
    </source>
</reference>
<dbReference type="InterPro" id="IPR001466">
    <property type="entry name" value="Beta-lactam-related"/>
</dbReference>
<gene>
    <name evidence="2" type="ORF">CGI_10002822</name>
</gene>
<proteinExistence type="predicted"/>
<dbReference type="EMBL" id="JH817614">
    <property type="protein sequence ID" value="EKC35194.1"/>
    <property type="molecule type" value="Genomic_DNA"/>
</dbReference>
<dbReference type="SUPFAM" id="SSF56601">
    <property type="entry name" value="beta-lactamase/transpeptidase-like"/>
    <property type="match status" value="1"/>
</dbReference>
<dbReference type="InterPro" id="IPR012338">
    <property type="entry name" value="Beta-lactam/transpept-like"/>
</dbReference>
<evidence type="ECO:0000313" key="2">
    <source>
        <dbReference type="EMBL" id="EKC35194.1"/>
    </source>
</evidence>
<dbReference type="PANTHER" id="PTHR46825:SF9">
    <property type="entry name" value="BETA-LACTAMASE-RELATED DOMAIN-CONTAINING PROTEIN"/>
    <property type="match status" value="1"/>
</dbReference>
<organism evidence="2">
    <name type="scientific">Magallana gigas</name>
    <name type="common">Pacific oyster</name>
    <name type="synonym">Crassostrea gigas</name>
    <dbReference type="NCBI Taxonomy" id="29159"/>
    <lineage>
        <taxon>Eukaryota</taxon>
        <taxon>Metazoa</taxon>
        <taxon>Spiralia</taxon>
        <taxon>Lophotrochozoa</taxon>
        <taxon>Mollusca</taxon>
        <taxon>Bivalvia</taxon>
        <taxon>Autobranchia</taxon>
        <taxon>Pteriomorphia</taxon>
        <taxon>Ostreida</taxon>
        <taxon>Ostreoidea</taxon>
        <taxon>Ostreidae</taxon>
        <taxon>Magallana</taxon>
    </lineage>
</organism>
<dbReference type="HOGENOM" id="CLU_2239185_0_0_1"/>
<evidence type="ECO:0000259" key="1">
    <source>
        <dbReference type="Pfam" id="PF00144"/>
    </source>
</evidence>
<protein>
    <submittedName>
        <fullName evidence="2">Protein flp</fullName>
    </submittedName>
</protein>
<accession>K1QVC6</accession>
<dbReference type="AlphaFoldDB" id="K1QVC6"/>
<name>K1QVC6_MAGGI</name>
<dbReference type="InterPro" id="IPR050491">
    <property type="entry name" value="AmpC-like"/>
</dbReference>
<dbReference type="Gene3D" id="3.40.710.10">
    <property type="entry name" value="DD-peptidase/beta-lactamase superfamily"/>
    <property type="match status" value="1"/>
</dbReference>
<dbReference type="InParanoid" id="K1QVC6"/>
<feature type="domain" description="Beta-lactamase-related" evidence="1">
    <location>
        <begin position="36"/>
        <end position="101"/>
    </location>
</feature>
<dbReference type="PANTHER" id="PTHR46825">
    <property type="entry name" value="D-ALANYL-D-ALANINE-CARBOXYPEPTIDASE/ENDOPEPTIDASE AMPH"/>
    <property type="match status" value="1"/>
</dbReference>